<evidence type="ECO:0000313" key="2">
    <source>
        <dbReference type="Proteomes" id="UP000823388"/>
    </source>
</evidence>
<dbReference type="EMBL" id="CM029052">
    <property type="protein sequence ID" value="KAG2555494.1"/>
    <property type="molecule type" value="Genomic_DNA"/>
</dbReference>
<organism evidence="1 2">
    <name type="scientific">Panicum virgatum</name>
    <name type="common">Blackwell switchgrass</name>
    <dbReference type="NCBI Taxonomy" id="38727"/>
    <lineage>
        <taxon>Eukaryota</taxon>
        <taxon>Viridiplantae</taxon>
        <taxon>Streptophyta</taxon>
        <taxon>Embryophyta</taxon>
        <taxon>Tracheophyta</taxon>
        <taxon>Spermatophyta</taxon>
        <taxon>Magnoliopsida</taxon>
        <taxon>Liliopsida</taxon>
        <taxon>Poales</taxon>
        <taxon>Poaceae</taxon>
        <taxon>PACMAD clade</taxon>
        <taxon>Panicoideae</taxon>
        <taxon>Panicodae</taxon>
        <taxon>Paniceae</taxon>
        <taxon>Panicinae</taxon>
        <taxon>Panicum</taxon>
        <taxon>Panicum sect. Hiantes</taxon>
    </lineage>
</organism>
<comment type="caution">
    <text evidence="1">The sequence shown here is derived from an EMBL/GenBank/DDBJ whole genome shotgun (WGS) entry which is preliminary data.</text>
</comment>
<protein>
    <submittedName>
        <fullName evidence="1">Uncharacterized protein</fullName>
    </submittedName>
</protein>
<name>A0A8T0PA33_PANVG</name>
<sequence length="50" mass="5514">MGNPRYFIGNLPSLQFSMLAICCLSADTSNFYLSCGNGGVKKQNVKYFTN</sequence>
<dbReference type="AlphaFoldDB" id="A0A8T0PA33"/>
<evidence type="ECO:0000313" key="1">
    <source>
        <dbReference type="EMBL" id="KAG2555494.1"/>
    </source>
</evidence>
<proteinExistence type="predicted"/>
<gene>
    <name evidence="1" type="ORF">PVAP13_8NG006300</name>
</gene>
<reference evidence="1" key="1">
    <citation type="submission" date="2020-05" db="EMBL/GenBank/DDBJ databases">
        <title>WGS assembly of Panicum virgatum.</title>
        <authorList>
            <person name="Lovell J.T."/>
            <person name="Jenkins J."/>
            <person name="Shu S."/>
            <person name="Juenger T.E."/>
            <person name="Schmutz J."/>
        </authorList>
    </citation>
    <scope>NUCLEOTIDE SEQUENCE</scope>
    <source>
        <strain evidence="1">AP13</strain>
    </source>
</reference>
<accession>A0A8T0PA33</accession>
<dbReference type="Proteomes" id="UP000823388">
    <property type="component" value="Chromosome 8N"/>
</dbReference>
<keyword evidence="2" id="KW-1185">Reference proteome</keyword>